<dbReference type="Gene3D" id="3.30.160.540">
    <property type="match status" value="1"/>
</dbReference>
<organism evidence="9 10">
    <name type="scientific">Listeria fleischmannii 1991</name>
    <dbReference type="NCBI Taxonomy" id="1430899"/>
    <lineage>
        <taxon>Bacteria</taxon>
        <taxon>Bacillati</taxon>
        <taxon>Bacillota</taxon>
        <taxon>Bacilli</taxon>
        <taxon>Bacillales</taxon>
        <taxon>Listeriaceae</taxon>
        <taxon>Listeria</taxon>
    </lineage>
</organism>
<dbReference type="InterPro" id="IPR016098">
    <property type="entry name" value="CAP/MinC_C"/>
</dbReference>
<dbReference type="AlphaFoldDB" id="A0A0J8J970"/>
<evidence type="ECO:0000256" key="2">
    <source>
        <dbReference type="ARBA" id="ARBA00022618"/>
    </source>
</evidence>
<keyword evidence="10" id="KW-1185">Reference proteome</keyword>
<dbReference type="RefSeq" id="WP_059139885.1">
    <property type="nucleotide sequence ID" value="NZ_KQ130610.1"/>
</dbReference>
<dbReference type="GO" id="GO:1901891">
    <property type="term" value="P:regulation of cell septum assembly"/>
    <property type="evidence" value="ECO:0007669"/>
    <property type="project" value="InterPro"/>
</dbReference>
<comment type="subunit">
    <text evidence="5 6">Interacts with MinD and FtsZ.</text>
</comment>
<evidence type="ECO:0000256" key="4">
    <source>
        <dbReference type="ARBA" id="ARBA00023306"/>
    </source>
</evidence>
<dbReference type="InterPro" id="IPR055219">
    <property type="entry name" value="MinC_N_1"/>
</dbReference>
<dbReference type="Pfam" id="PF03775">
    <property type="entry name" value="MinC_C"/>
    <property type="match status" value="1"/>
</dbReference>
<keyword evidence="2 6" id="KW-0132">Cell division</keyword>
<dbReference type="InterPro" id="IPR013033">
    <property type="entry name" value="MinC"/>
</dbReference>
<evidence type="ECO:0000256" key="5">
    <source>
        <dbReference type="ARBA" id="ARBA00046874"/>
    </source>
</evidence>
<feature type="domain" description="Septum site-determining protein MinC N-terminal" evidence="8">
    <location>
        <begin position="5"/>
        <end position="80"/>
    </location>
</feature>
<sequence>MKKNVQMKGTKDGIQIFLSDTASIQELKTELISLLEEQKPAPYSGEKLAVQVQIGNRLFSEEEEAEIANIIIQNSQMKIGAFYSNVMTKADAKKWKEADQIYSLATIIRSGQIVQVKGDVLLIGDINPGGQIRSSGNIFVLGHIKGIVHAGFEGNKEAVVAGKFLYPSQVRIADKFFGFDSEDYKEVADTELFSAFINQDEIVIDDIHKIRKIRPEISNYEGGR</sequence>
<evidence type="ECO:0000313" key="10">
    <source>
        <dbReference type="Proteomes" id="UP000052258"/>
    </source>
</evidence>
<dbReference type="GO" id="GO:0000902">
    <property type="term" value="P:cell morphogenesis"/>
    <property type="evidence" value="ECO:0007669"/>
    <property type="project" value="InterPro"/>
</dbReference>
<dbReference type="GO" id="GO:0000917">
    <property type="term" value="P:division septum assembly"/>
    <property type="evidence" value="ECO:0007669"/>
    <property type="project" value="UniProtKB-KW"/>
</dbReference>
<feature type="domain" description="Septum formation inhibitor MinC C-terminal" evidence="7">
    <location>
        <begin position="106"/>
        <end position="204"/>
    </location>
</feature>
<keyword evidence="4 6" id="KW-0131">Cell cycle</keyword>
<evidence type="ECO:0000256" key="6">
    <source>
        <dbReference type="HAMAP-Rule" id="MF_00267"/>
    </source>
</evidence>
<gene>
    <name evidence="6" type="primary">minC</name>
    <name evidence="9" type="ORF">X560_0542</name>
</gene>
<dbReference type="Gene3D" id="2.160.20.70">
    <property type="match status" value="1"/>
</dbReference>
<dbReference type="PANTHER" id="PTHR34108">
    <property type="entry name" value="SEPTUM SITE-DETERMINING PROTEIN MINC"/>
    <property type="match status" value="1"/>
</dbReference>
<evidence type="ECO:0000256" key="1">
    <source>
        <dbReference type="ARBA" id="ARBA00006291"/>
    </source>
</evidence>
<dbReference type="InterPro" id="IPR036145">
    <property type="entry name" value="MinC_C_sf"/>
</dbReference>
<dbReference type="InterPro" id="IPR005526">
    <property type="entry name" value="Septum_form_inhib_MinC_C"/>
</dbReference>
<dbReference type="Pfam" id="PF22642">
    <property type="entry name" value="MinC_N_1"/>
    <property type="match status" value="1"/>
</dbReference>
<dbReference type="NCBIfam" id="NF001772">
    <property type="entry name" value="PRK00513.1-3"/>
    <property type="match status" value="1"/>
</dbReference>
<comment type="function">
    <text evidence="6">Cell division inhibitor that blocks the formation of polar Z ring septums. Rapidly oscillates between the poles of the cell to destabilize FtsZ filaments that have formed before they mature into polar Z rings. Prevents FtsZ polymerization.</text>
</comment>
<evidence type="ECO:0000259" key="7">
    <source>
        <dbReference type="Pfam" id="PF03775"/>
    </source>
</evidence>
<evidence type="ECO:0000259" key="8">
    <source>
        <dbReference type="Pfam" id="PF22642"/>
    </source>
</evidence>
<keyword evidence="3 6" id="KW-0717">Septation</keyword>
<accession>A0A0J8J970</accession>
<evidence type="ECO:0000313" key="9">
    <source>
        <dbReference type="EMBL" id="KMT60851.1"/>
    </source>
</evidence>
<proteinExistence type="inferred from homology"/>
<dbReference type="PATRIC" id="fig|1430899.3.peg.556"/>
<dbReference type="PANTHER" id="PTHR34108:SF1">
    <property type="entry name" value="SEPTUM SITE-DETERMINING PROTEIN MINC"/>
    <property type="match status" value="1"/>
</dbReference>
<comment type="caution">
    <text evidence="9">The sequence shown here is derived from an EMBL/GenBank/DDBJ whole genome shotgun (WGS) entry which is preliminary data.</text>
</comment>
<dbReference type="Proteomes" id="UP000052258">
    <property type="component" value="Unassembled WGS sequence"/>
</dbReference>
<protein>
    <recommendedName>
        <fullName evidence="6">Probable septum site-determining protein MinC</fullName>
    </recommendedName>
</protein>
<dbReference type="SUPFAM" id="SSF63848">
    <property type="entry name" value="Cell-division inhibitor MinC, C-terminal domain"/>
    <property type="match status" value="1"/>
</dbReference>
<dbReference type="HAMAP" id="MF_00267">
    <property type="entry name" value="MinC"/>
    <property type="match status" value="1"/>
</dbReference>
<comment type="similarity">
    <text evidence="1 6">Belongs to the MinC family.</text>
</comment>
<reference evidence="9 10" key="1">
    <citation type="journal article" date="2015" name="Genome Biol. Evol.">
        <title>Comparative Genomics of Listeria Sensu Lato: Genus-Wide Differences in Evolutionary Dynamics and the Progressive Gain of Complex, Potentially Pathogenicity-Related Traits through Lateral Gene Transfer.</title>
        <authorList>
            <person name="Chiara M."/>
            <person name="Caruso M."/>
            <person name="D'Erchia A.M."/>
            <person name="Manzari C."/>
            <person name="Fraccalvieri R."/>
            <person name="Goffredo E."/>
            <person name="Latorre L."/>
            <person name="Miccolupo A."/>
            <person name="Padalino I."/>
            <person name="Santagada G."/>
            <person name="Chiocco D."/>
            <person name="Pesole G."/>
            <person name="Horner D.S."/>
            <person name="Parisi A."/>
        </authorList>
    </citation>
    <scope>NUCLEOTIDE SEQUENCE [LARGE SCALE GENOMIC DNA]</scope>
    <source>
        <strain evidence="9 10">1991</strain>
    </source>
</reference>
<name>A0A0J8J970_9LIST</name>
<evidence type="ECO:0000256" key="3">
    <source>
        <dbReference type="ARBA" id="ARBA00023210"/>
    </source>
</evidence>
<dbReference type="EMBL" id="AZHO01000006">
    <property type="protein sequence ID" value="KMT60851.1"/>
    <property type="molecule type" value="Genomic_DNA"/>
</dbReference>
<dbReference type="OrthoDB" id="9790810at2"/>